<proteinExistence type="predicted"/>
<feature type="signal peptide" evidence="1">
    <location>
        <begin position="1"/>
        <end position="23"/>
    </location>
</feature>
<dbReference type="PROSITE" id="PS51257">
    <property type="entry name" value="PROKAR_LIPOPROTEIN"/>
    <property type="match status" value="1"/>
</dbReference>
<dbReference type="STRING" id="329186.SAMN02927925_02494"/>
<evidence type="ECO:0000313" key="2">
    <source>
        <dbReference type="EMBL" id="SCX17138.1"/>
    </source>
</evidence>
<evidence type="ECO:0008006" key="4">
    <source>
        <dbReference type="Google" id="ProtNLM"/>
    </source>
</evidence>
<feature type="chain" id="PRO_5010353621" description="PKD domain-containing protein" evidence="1">
    <location>
        <begin position="24"/>
        <end position="267"/>
    </location>
</feature>
<keyword evidence="1" id="KW-0732">Signal</keyword>
<sequence length="267" mass="30447">MKTIKKSFLCAIILMLFSCSSNSDDGADTSPTVPTFTIIQNVQNIQELDNVIFSVGNPNSANIHNITWFVNNTQVANSYDLEKAFSSFGSFTIKAKIDYNNTESTTIQKTVAVAERPKKLVSIKKVEMLSYAYDGQFYVTNLGYYVKLKFDIRELDESGSETIKYVATENDDNWGDGGIMYYPKVWDIASANYKVKVYNTGNYYPNNHEYYHTDIIFYAAKSQGLVQQPYYQINSLKLDLNPYRSLQPTTVTIVNEGMEIRLTLQWN</sequence>
<name>A0A1G4W5N1_9FLAO</name>
<evidence type="ECO:0000313" key="3">
    <source>
        <dbReference type="Proteomes" id="UP000182124"/>
    </source>
</evidence>
<accession>A0A1G4W5N1</accession>
<dbReference type="EMBL" id="FMTY01000007">
    <property type="protein sequence ID" value="SCX17138.1"/>
    <property type="molecule type" value="Genomic_DNA"/>
</dbReference>
<dbReference type="Proteomes" id="UP000182124">
    <property type="component" value="Unassembled WGS sequence"/>
</dbReference>
<gene>
    <name evidence="2" type="ORF">SAMN02927925_02494</name>
</gene>
<evidence type="ECO:0000256" key="1">
    <source>
        <dbReference type="SAM" id="SignalP"/>
    </source>
</evidence>
<organism evidence="2 3">
    <name type="scientific">Flavobacterium saliperosum</name>
    <dbReference type="NCBI Taxonomy" id="329186"/>
    <lineage>
        <taxon>Bacteria</taxon>
        <taxon>Pseudomonadati</taxon>
        <taxon>Bacteroidota</taxon>
        <taxon>Flavobacteriia</taxon>
        <taxon>Flavobacteriales</taxon>
        <taxon>Flavobacteriaceae</taxon>
        <taxon>Flavobacterium</taxon>
    </lineage>
</organism>
<reference evidence="2 3" key="1">
    <citation type="submission" date="2016-10" db="EMBL/GenBank/DDBJ databases">
        <authorList>
            <person name="de Groot N.N."/>
        </authorList>
    </citation>
    <scope>NUCLEOTIDE SEQUENCE [LARGE SCALE GENOMIC DNA]</scope>
    <source>
        <strain evidence="2 3">CGMCC 1.3801</strain>
    </source>
</reference>
<dbReference type="AlphaFoldDB" id="A0A1G4W5N1"/>
<dbReference type="RefSeq" id="WP_023577521.1">
    <property type="nucleotide sequence ID" value="NZ_CBCSBQ010000020.1"/>
</dbReference>
<protein>
    <recommendedName>
        <fullName evidence="4">PKD domain-containing protein</fullName>
    </recommendedName>
</protein>